<sequence>MSSLGHPVRIEFLSSLAFSVARRRSSVMTDNPIKPRKNWPWPFEKRPPELKARRVKTIIRLEASQEHIYNKITEWFKVISKVLKDLDTPARNVYNIDKTVVLLSKLSSVKVLVGKDDLRDYRGASVKRTIVTAIKCISGNGRSMLPLMI</sequence>
<evidence type="ECO:0000313" key="1">
    <source>
        <dbReference type="EMBL" id="ORY02203.1"/>
    </source>
</evidence>
<accession>A0A1Y1YVW0</accession>
<dbReference type="EMBL" id="MCFA01000160">
    <property type="protein sequence ID" value="ORY02203.1"/>
    <property type="molecule type" value="Genomic_DNA"/>
</dbReference>
<reference evidence="1 2" key="1">
    <citation type="submission" date="2016-07" db="EMBL/GenBank/DDBJ databases">
        <title>Pervasive Adenine N6-methylation of Active Genes in Fungi.</title>
        <authorList>
            <consortium name="DOE Joint Genome Institute"/>
            <person name="Mondo S.J."/>
            <person name="Dannebaum R.O."/>
            <person name="Kuo R.C."/>
            <person name="Labutti K."/>
            <person name="Haridas S."/>
            <person name="Kuo A."/>
            <person name="Salamov A."/>
            <person name="Ahrendt S.R."/>
            <person name="Lipzen A."/>
            <person name="Sullivan W."/>
            <person name="Andreopoulos W.B."/>
            <person name="Clum A."/>
            <person name="Lindquist E."/>
            <person name="Daum C."/>
            <person name="Ramamoorthy G.K."/>
            <person name="Gryganskyi A."/>
            <person name="Culley D."/>
            <person name="Magnuson J.K."/>
            <person name="James T.Y."/>
            <person name="O'Malley M.A."/>
            <person name="Stajich J.E."/>
            <person name="Spatafora J.W."/>
            <person name="Visel A."/>
            <person name="Grigoriev I.V."/>
        </authorList>
    </citation>
    <scope>NUCLEOTIDE SEQUENCE [LARGE SCALE GENOMIC DNA]</scope>
    <source>
        <strain evidence="1 2">CBS 115471</strain>
    </source>
</reference>
<dbReference type="OrthoDB" id="5425890at2759"/>
<name>A0A1Y1YVW0_9PLEO</name>
<gene>
    <name evidence="1" type="ORF">BCR34DRAFT_574399</name>
</gene>
<organism evidence="1 2">
    <name type="scientific">Clohesyomyces aquaticus</name>
    <dbReference type="NCBI Taxonomy" id="1231657"/>
    <lineage>
        <taxon>Eukaryota</taxon>
        <taxon>Fungi</taxon>
        <taxon>Dikarya</taxon>
        <taxon>Ascomycota</taxon>
        <taxon>Pezizomycotina</taxon>
        <taxon>Dothideomycetes</taxon>
        <taxon>Pleosporomycetidae</taxon>
        <taxon>Pleosporales</taxon>
        <taxon>Lindgomycetaceae</taxon>
        <taxon>Clohesyomyces</taxon>
    </lineage>
</organism>
<comment type="caution">
    <text evidence="1">The sequence shown here is derived from an EMBL/GenBank/DDBJ whole genome shotgun (WGS) entry which is preliminary data.</text>
</comment>
<keyword evidence="2" id="KW-1185">Reference proteome</keyword>
<proteinExistence type="predicted"/>
<dbReference type="AlphaFoldDB" id="A0A1Y1YVW0"/>
<dbReference type="Proteomes" id="UP000193144">
    <property type="component" value="Unassembled WGS sequence"/>
</dbReference>
<evidence type="ECO:0000313" key="2">
    <source>
        <dbReference type="Proteomes" id="UP000193144"/>
    </source>
</evidence>
<protein>
    <submittedName>
        <fullName evidence="1">Uncharacterized protein</fullName>
    </submittedName>
</protein>